<dbReference type="RefSeq" id="WP_173290550.1">
    <property type="nucleotide sequence ID" value="NZ_AP021888.1"/>
</dbReference>
<protein>
    <recommendedName>
        <fullName evidence="1">Flagellar motor switch protein FliG C-terminal domain-containing protein</fullName>
    </recommendedName>
</protein>
<feature type="domain" description="Flagellar motor switch protein FliG C-terminal" evidence="1">
    <location>
        <begin position="61"/>
        <end position="147"/>
    </location>
</feature>
<gene>
    <name evidence="2" type="ORF">THMIRHAT_05510</name>
</gene>
<dbReference type="Proteomes" id="UP000501466">
    <property type="component" value="Chromosome"/>
</dbReference>
<dbReference type="InterPro" id="IPR023087">
    <property type="entry name" value="Flg_Motor_Flig_C"/>
</dbReference>
<dbReference type="KEGG" id="tzo:THMIRHAT_05510"/>
<dbReference type="Gene3D" id="1.10.220.30">
    <property type="match status" value="1"/>
</dbReference>
<dbReference type="AlphaFoldDB" id="A0A6F8PL40"/>
<evidence type="ECO:0000313" key="3">
    <source>
        <dbReference type="Proteomes" id="UP000501466"/>
    </source>
</evidence>
<name>A0A6F8PL40_9GAMM</name>
<keyword evidence="3" id="KW-1185">Reference proteome</keyword>
<dbReference type="InterPro" id="IPR011002">
    <property type="entry name" value="FliG_a-hlx"/>
</dbReference>
<dbReference type="SUPFAM" id="SSF48029">
    <property type="entry name" value="FliG"/>
    <property type="match status" value="1"/>
</dbReference>
<sequence>MKVGIKKHQENEWSVQIGCASIKLDRFSVELLNITLEHLVALDSGQAHSTLTSYVRLAHKKLESLDAAGMQKWVRTVENADLLALMQCIKDQKITDMILQNVGGILARQLSADLLKAPTPTEDKAKQAIKNTMEHLFDLEARGQIQLFNADTQYI</sequence>
<evidence type="ECO:0000313" key="2">
    <source>
        <dbReference type="EMBL" id="BBP42805.1"/>
    </source>
</evidence>
<proteinExistence type="predicted"/>
<reference evidence="3" key="1">
    <citation type="submission" date="2019-11" db="EMBL/GenBank/DDBJ databases">
        <title>Isolation and characterization of two novel species in the genus Thiomicrorhabdus.</title>
        <authorList>
            <person name="Mochizuki J."/>
            <person name="Kojima H."/>
            <person name="Fukui M."/>
        </authorList>
    </citation>
    <scope>NUCLEOTIDE SEQUENCE [LARGE SCALE GENOMIC DNA]</scope>
    <source>
        <strain evidence="3">AkT22</strain>
    </source>
</reference>
<accession>A0A6F8PL40</accession>
<organism evidence="2 3">
    <name type="scientific">Thiosulfativibrio zosterae</name>
    <dbReference type="NCBI Taxonomy" id="2675053"/>
    <lineage>
        <taxon>Bacteria</taxon>
        <taxon>Pseudomonadati</taxon>
        <taxon>Pseudomonadota</taxon>
        <taxon>Gammaproteobacteria</taxon>
        <taxon>Thiotrichales</taxon>
        <taxon>Piscirickettsiaceae</taxon>
        <taxon>Thiosulfativibrio</taxon>
    </lineage>
</organism>
<dbReference type="Pfam" id="PF01706">
    <property type="entry name" value="FliG_C"/>
    <property type="match status" value="1"/>
</dbReference>
<dbReference type="EMBL" id="AP021888">
    <property type="protein sequence ID" value="BBP42805.1"/>
    <property type="molecule type" value="Genomic_DNA"/>
</dbReference>
<evidence type="ECO:0000259" key="1">
    <source>
        <dbReference type="Pfam" id="PF01706"/>
    </source>
</evidence>